<dbReference type="Proteomes" id="UP000077755">
    <property type="component" value="Chromosome 7"/>
</dbReference>
<dbReference type="GO" id="GO:0042393">
    <property type="term" value="F:histone binding"/>
    <property type="evidence" value="ECO:0007669"/>
    <property type="project" value="TreeGrafter"/>
</dbReference>
<dbReference type="EMBL" id="CP093349">
    <property type="protein sequence ID" value="WOH10036.1"/>
    <property type="molecule type" value="Genomic_DNA"/>
</dbReference>
<feature type="compositionally biased region" description="Polar residues" evidence="7">
    <location>
        <begin position="40"/>
        <end position="49"/>
    </location>
</feature>
<sequence length="474" mass="50570">MADEIAHELAELEALAPLDPVETQAGSVEATIESNAVGGTESTCNTTKQPVAESSDPENLNSLKQADELMEKGDKASKDQDYAEASDCYSRALEIRASHYGELSPECVNAYFKYGRALLYKAQDEADVLGAVPKKEKPYENSDDKDGSLRSVKSVESSATSVVVDASKNGSSTHQDEVLNEDDAGKDECEDDNGSDTEDLGEADEDESDLDLAWKMLDIARAIAEKDSVDTMEKVDILSALAEVSLEREDIEASTSDYLKALSMLERLAEPDSRQIASLNFRISLCLEIGDKTQEAIPYCQKAISICNSRIKRLMDEAQNPSALNSPVSNQSVEISSSVPLESAADKEKEIETLTSLLGDLEKKLEDMQLLASNPPAPVLPDLMAILAAQAKGMEKGASSAGVSSSRFGAATSGNLESPTISTAHTNGAAEVTHLGVVGRGVKRVVMHSESTDSSPMKKAALDPPADKANDKAS</sequence>
<proteinExistence type="inferred from homology"/>
<dbReference type="SMART" id="SM00028">
    <property type="entry name" value="TPR"/>
    <property type="match status" value="3"/>
</dbReference>
<reference evidence="8" key="2">
    <citation type="submission" date="2022-03" db="EMBL/GenBank/DDBJ databases">
        <title>Draft title - Genomic analysis of global carrot germplasm unveils the trajectory of domestication and the origin of high carotenoid orange carrot.</title>
        <authorList>
            <person name="Iorizzo M."/>
            <person name="Ellison S."/>
            <person name="Senalik D."/>
            <person name="Macko-Podgorni A."/>
            <person name="Grzebelus D."/>
            <person name="Bostan H."/>
            <person name="Rolling W."/>
            <person name="Curaba J."/>
            <person name="Simon P."/>
        </authorList>
    </citation>
    <scope>NUCLEOTIDE SEQUENCE</scope>
    <source>
        <tissue evidence="8">Leaf</tissue>
    </source>
</reference>
<name>A0AAF0XP68_DAUCS</name>
<keyword evidence="5" id="KW-0539">Nucleus</keyword>
<feature type="region of interest" description="Disordered" evidence="7">
    <location>
        <begin position="33"/>
        <end position="60"/>
    </location>
</feature>
<dbReference type="SUPFAM" id="SSF48452">
    <property type="entry name" value="TPR-like"/>
    <property type="match status" value="1"/>
</dbReference>
<dbReference type="InterPro" id="IPR051730">
    <property type="entry name" value="NASP-like"/>
</dbReference>
<organism evidence="8 9">
    <name type="scientific">Daucus carota subsp. sativus</name>
    <name type="common">Carrot</name>
    <dbReference type="NCBI Taxonomy" id="79200"/>
    <lineage>
        <taxon>Eukaryota</taxon>
        <taxon>Viridiplantae</taxon>
        <taxon>Streptophyta</taxon>
        <taxon>Embryophyta</taxon>
        <taxon>Tracheophyta</taxon>
        <taxon>Spermatophyta</taxon>
        <taxon>Magnoliopsida</taxon>
        <taxon>eudicotyledons</taxon>
        <taxon>Gunneridae</taxon>
        <taxon>Pentapetalae</taxon>
        <taxon>asterids</taxon>
        <taxon>campanulids</taxon>
        <taxon>Apiales</taxon>
        <taxon>Apiaceae</taxon>
        <taxon>Apioideae</taxon>
        <taxon>Scandiceae</taxon>
        <taxon>Daucinae</taxon>
        <taxon>Daucus</taxon>
        <taxon>Daucus sect. Daucus</taxon>
    </lineage>
</organism>
<feature type="compositionally biased region" description="Acidic residues" evidence="7">
    <location>
        <begin position="178"/>
        <end position="207"/>
    </location>
</feature>
<evidence type="ECO:0000256" key="4">
    <source>
        <dbReference type="ARBA" id="ARBA00022803"/>
    </source>
</evidence>
<keyword evidence="9" id="KW-1185">Reference proteome</keyword>
<feature type="coiled-coil region" evidence="6">
    <location>
        <begin position="344"/>
        <end position="371"/>
    </location>
</feature>
<evidence type="ECO:0000313" key="9">
    <source>
        <dbReference type="Proteomes" id="UP000077755"/>
    </source>
</evidence>
<feature type="region of interest" description="Disordered" evidence="7">
    <location>
        <begin position="133"/>
        <end position="207"/>
    </location>
</feature>
<gene>
    <name evidence="8" type="ORF">DCAR_0729497</name>
</gene>
<dbReference type="InterPro" id="IPR019734">
    <property type="entry name" value="TPR_rpt"/>
</dbReference>
<dbReference type="GO" id="GO:0006335">
    <property type="term" value="P:DNA replication-dependent chromatin assembly"/>
    <property type="evidence" value="ECO:0007669"/>
    <property type="project" value="TreeGrafter"/>
</dbReference>
<reference evidence="8" key="1">
    <citation type="journal article" date="2016" name="Nat. Genet.">
        <title>A high-quality carrot genome assembly provides new insights into carotenoid accumulation and asterid genome evolution.</title>
        <authorList>
            <person name="Iorizzo M."/>
            <person name="Ellison S."/>
            <person name="Senalik D."/>
            <person name="Zeng P."/>
            <person name="Satapoomin P."/>
            <person name="Huang J."/>
            <person name="Bowman M."/>
            <person name="Iovene M."/>
            <person name="Sanseverino W."/>
            <person name="Cavagnaro P."/>
            <person name="Yildiz M."/>
            <person name="Macko-Podgorni A."/>
            <person name="Moranska E."/>
            <person name="Grzebelus E."/>
            <person name="Grzebelus D."/>
            <person name="Ashrafi H."/>
            <person name="Zheng Z."/>
            <person name="Cheng S."/>
            <person name="Spooner D."/>
            <person name="Van Deynze A."/>
            <person name="Simon P."/>
        </authorList>
    </citation>
    <scope>NUCLEOTIDE SEQUENCE</scope>
    <source>
        <tissue evidence="8">Leaf</tissue>
    </source>
</reference>
<evidence type="ECO:0000256" key="1">
    <source>
        <dbReference type="ARBA" id="ARBA00004123"/>
    </source>
</evidence>
<feature type="compositionally biased region" description="Basic and acidic residues" evidence="7">
    <location>
        <begin position="465"/>
        <end position="474"/>
    </location>
</feature>
<accession>A0AAF0XP68</accession>
<keyword evidence="3" id="KW-0677">Repeat</keyword>
<evidence type="ECO:0000313" key="8">
    <source>
        <dbReference type="EMBL" id="WOH10036.1"/>
    </source>
</evidence>
<dbReference type="Gene3D" id="1.25.40.10">
    <property type="entry name" value="Tetratricopeptide repeat domain"/>
    <property type="match status" value="2"/>
</dbReference>
<dbReference type="GO" id="GO:0005654">
    <property type="term" value="C:nucleoplasm"/>
    <property type="evidence" value="ECO:0007669"/>
    <property type="project" value="TreeGrafter"/>
</dbReference>
<feature type="region of interest" description="Disordered" evidence="7">
    <location>
        <begin position="447"/>
        <end position="474"/>
    </location>
</feature>
<evidence type="ECO:0000256" key="6">
    <source>
        <dbReference type="SAM" id="Coils"/>
    </source>
</evidence>
<keyword evidence="6" id="KW-0175">Coiled coil</keyword>
<dbReference type="KEGG" id="dcr:108196881"/>
<dbReference type="GO" id="GO:0034080">
    <property type="term" value="P:CENP-A containing chromatin assembly"/>
    <property type="evidence" value="ECO:0007669"/>
    <property type="project" value="TreeGrafter"/>
</dbReference>
<evidence type="ECO:0000256" key="3">
    <source>
        <dbReference type="ARBA" id="ARBA00022737"/>
    </source>
</evidence>
<protein>
    <recommendedName>
        <fullName evidence="10">Tetratricopeptide SHNi-TPR domain-containing protein</fullName>
    </recommendedName>
</protein>
<evidence type="ECO:0000256" key="2">
    <source>
        <dbReference type="ARBA" id="ARBA00008402"/>
    </source>
</evidence>
<keyword evidence="4" id="KW-0802">TPR repeat</keyword>
<evidence type="ECO:0000256" key="5">
    <source>
        <dbReference type="ARBA" id="ARBA00023242"/>
    </source>
</evidence>
<comment type="similarity">
    <text evidence="2">Belongs to the NASP family.</text>
</comment>
<comment type="subcellular location">
    <subcellularLocation>
        <location evidence="1">Nucleus</location>
    </subcellularLocation>
</comment>
<dbReference type="InterPro" id="IPR011990">
    <property type="entry name" value="TPR-like_helical_dom_sf"/>
</dbReference>
<evidence type="ECO:0000256" key="7">
    <source>
        <dbReference type="SAM" id="MobiDB-lite"/>
    </source>
</evidence>
<dbReference type="PANTHER" id="PTHR15081">
    <property type="entry name" value="NUCLEAR AUTOANTIGENIC SPERM PROTEIN NASP -RELATED"/>
    <property type="match status" value="1"/>
</dbReference>
<dbReference type="AlphaFoldDB" id="A0AAF0XP68"/>
<dbReference type="PANTHER" id="PTHR15081:SF1">
    <property type="entry name" value="NUCLEAR AUTOANTIGENIC SPERM PROTEIN"/>
    <property type="match status" value="1"/>
</dbReference>
<evidence type="ECO:0008006" key="10">
    <source>
        <dbReference type="Google" id="ProtNLM"/>
    </source>
</evidence>
<feature type="compositionally biased region" description="Basic and acidic residues" evidence="7">
    <location>
        <begin position="133"/>
        <end position="148"/>
    </location>
</feature>